<protein>
    <recommendedName>
        <fullName evidence="2">Myb-like domain-containing protein</fullName>
    </recommendedName>
</protein>
<keyword evidence="4" id="KW-1185">Reference proteome</keyword>
<dbReference type="Pfam" id="PF00249">
    <property type="entry name" value="Myb_DNA-binding"/>
    <property type="match status" value="1"/>
</dbReference>
<name>A0A086J2U5_NEMA1</name>
<dbReference type="SMART" id="SM00717">
    <property type="entry name" value="SANT"/>
    <property type="match status" value="1"/>
</dbReference>
<comment type="caution">
    <text evidence="3">The sequence shown here is derived from an EMBL/GenBank/DDBJ whole genome shotgun (WGS) entry which is preliminary data.</text>
</comment>
<evidence type="ECO:0000313" key="4">
    <source>
        <dbReference type="Proteomes" id="UP000054524"/>
    </source>
</evidence>
<dbReference type="AlphaFoldDB" id="A0A086J2U5"/>
<proteinExistence type="predicted"/>
<dbReference type="CDD" id="cd00167">
    <property type="entry name" value="SANT"/>
    <property type="match status" value="1"/>
</dbReference>
<dbReference type="Proteomes" id="UP000054524">
    <property type="component" value="Unassembled WGS sequence"/>
</dbReference>
<reference evidence="3 4" key="1">
    <citation type="journal article" date="2014" name="Genome Announc.">
        <title>Genome Sequence of the Microsporidian Species Nematocida sp1 Strain ERTm6 (ATCC PRA-372).</title>
        <authorList>
            <person name="Bakowski M.A."/>
            <person name="Priest M."/>
            <person name="Young S."/>
            <person name="Cuomo C.A."/>
            <person name="Troemel E.R."/>
        </authorList>
    </citation>
    <scope>NUCLEOTIDE SEQUENCE [LARGE SCALE GENOMIC DNA]</scope>
    <source>
        <strain evidence="3 4">ERTm6</strain>
    </source>
</reference>
<dbReference type="OrthoDB" id="2188514at2759"/>
<dbReference type="Gene3D" id="1.10.10.60">
    <property type="entry name" value="Homeodomain-like"/>
    <property type="match status" value="1"/>
</dbReference>
<dbReference type="EMBL" id="AKIJ01000002">
    <property type="protein sequence ID" value="KFG26463.1"/>
    <property type="molecule type" value="Genomic_DNA"/>
</dbReference>
<feature type="domain" description="Myb-like" evidence="2">
    <location>
        <begin position="327"/>
        <end position="379"/>
    </location>
</feature>
<evidence type="ECO:0000259" key="2">
    <source>
        <dbReference type="PROSITE" id="PS50090"/>
    </source>
</evidence>
<dbReference type="InterPro" id="IPR001005">
    <property type="entry name" value="SANT/Myb"/>
</dbReference>
<dbReference type="RefSeq" id="XP_052905018.1">
    <property type="nucleotide sequence ID" value="XM_053048258.1"/>
</dbReference>
<dbReference type="SUPFAM" id="SSF46689">
    <property type="entry name" value="Homeodomain-like"/>
    <property type="match status" value="1"/>
</dbReference>
<feature type="region of interest" description="Disordered" evidence="1">
    <location>
        <begin position="301"/>
        <end position="331"/>
    </location>
</feature>
<gene>
    <name evidence="3" type="ORF">NESG_00609</name>
</gene>
<organism evidence="3 4">
    <name type="scientific">Nematocida ausubeli (strain ATCC PRA-371 / ERTm2)</name>
    <name type="common">Nematode killer fungus</name>
    <dbReference type="NCBI Taxonomy" id="1913371"/>
    <lineage>
        <taxon>Eukaryota</taxon>
        <taxon>Fungi</taxon>
        <taxon>Fungi incertae sedis</taxon>
        <taxon>Microsporidia</taxon>
        <taxon>Nematocida</taxon>
    </lineage>
</organism>
<evidence type="ECO:0000256" key="1">
    <source>
        <dbReference type="SAM" id="MobiDB-lite"/>
    </source>
</evidence>
<evidence type="ECO:0000313" key="3">
    <source>
        <dbReference type="EMBL" id="KFG26463.1"/>
    </source>
</evidence>
<dbReference type="PROSITE" id="PS50090">
    <property type="entry name" value="MYB_LIKE"/>
    <property type="match status" value="1"/>
</dbReference>
<accession>A0A086J2U5</accession>
<feature type="region of interest" description="Disordered" evidence="1">
    <location>
        <begin position="237"/>
        <end position="256"/>
    </location>
</feature>
<dbReference type="GeneID" id="77675582"/>
<dbReference type="HOGENOM" id="CLU_706147_0_0_1"/>
<feature type="compositionally biased region" description="Basic and acidic residues" evidence="1">
    <location>
        <begin position="301"/>
        <end position="310"/>
    </location>
</feature>
<dbReference type="InterPro" id="IPR009057">
    <property type="entry name" value="Homeodomain-like_sf"/>
</dbReference>
<sequence length="391" mass="46733">MESLMKMQYIDYILYMYISYIIDNNKDSKQTLQYTQNSSYFSYLIYNLKSKIESKEYEKDDEILTKYIIFLIHNKVLSQYESPLINRKFYAVFEHLQRTKGQNMQQIKRIILWMYNLLLKKSQNMMDHYEKMKDEEISSQIELMMQTAASEDVVISVEERKKYFIEFKERILKETQSIFEHLSLPLLTTVSMKEECVSEVVHEILEQKNLLLETGSALLEDEVENIKTHSILCSEKDGEKMKTPKKKEEDKQEEKSFTDKKKKYTSFINEYKHINLKSLINTQIPGVEVEWNESDLEDPIELEKSNHPDSIDEEKELSKASSSMKTNARRPKKLWTAKETEKLIKIIQICGTDWDRVQRKCDFKNTSRDQIIDKYKSLVKTKRMERMPRRK</sequence>